<proteinExistence type="predicted"/>
<dbReference type="Pfam" id="PF06124">
    <property type="entry name" value="DUF960"/>
    <property type="match status" value="1"/>
</dbReference>
<protein>
    <recommendedName>
        <fullName evidence="3">GTP cyclohydrolase</fullName>
    </recommendedName>
</protein>
<organism evidence="1 2">
    <name type="scientific">Secundilactobacillus odoratitofui DSM 19909 = JCM 15043</name>
    <dbReference type="NCBI Taxonomy" id="1423776"/>
    <lineage>
        <taxon>Bacteria</taxon>
        <taxon>Bacillati</taxon>
        <taxon>Bacillota</taxon>
        <taxon>Bacilli</taxon>
        <taxon>Lactobacillales</taxon>
        <taxon>Lactobacillaceae</taxon>
        <taxon>Secundilactobacillus</taxon>
    </lineage>
</organism>
<dbReference type="EMBL" id="AZEE01000028">
    <property type="protein sequence ID" value="KRK97712.1"/>
    <property type="molecule type" value="Genomic_DNA"/>
</dbReference>
<comment type="caution">
    <text evidence="1">The sequence shown here is derived from an EMBL/GenBank/DDBJ whole genome shotgun (WGS) entry which is preliminary data.</text>
</comment>
<evidence type="ECO:0008006" key="3">
    <source>
        <dbReference type="Google" id="ProtNLM"/>
    </source>
</evidence>
<accession>A0A0R1LQA3</accession>
<dbReference type="STRING" id="1423776.FD04_GL000681"/>
<gene>
    <name evidence="1" type="ORF">FD04_GL000681</name>
</gene>
<keyword evidence="2" id="KW-1185">Reference proteome</keyword>
<dbReference type="InterPro" id="IPR009303">
    <property type="entry name" value="DUF960"/>
</dbReference>
<evidence type="ECO:0000313" key="1">
    <source>
        <dbReference type="EMBL" id="KRK97712.1"/>
    </source>
</evidence>
<dbReference type="AlphaFoldDB" id="A0A0R1LQA3"/>
<sequence length="87" mass="10090">MNSLPGEIIDQVWYIIDNNLQGMFQLNEMIGFNLTNQKNHLTFEFLQQDNVVASFDTPFPYAESFPEALWVYDDGSSQIILLPNEQM</sequence>
<name>A0A0R1LQA3_9LACO</name>
<dbReference type="PATRIC" id="fig|1423776.4.peg.684"/>
<evidence type="ECO:0000313" key="2">
    <source>
        <dbReference type="Proteomes" id="UP000051160"/>
    </source>
</evidence>
<reference evidence="1 2" key="1">
    <citation type="journal article" date="2015" name="Genome Announc.">
        <title>Expanding the biotechnology potential of lactobacilli through comparative genomics of 213 strains and associated genera.</title>
        <authorList>
            <person name="Sun Z."/>
            <person name="Harris H.M."/>
            <person name="McCann A."/>
            <person name="Guo C."/>
            <person name="Argimon S."/>
            <person name="Zhang W."/>
            <person name="Yang X."/>
            <person name="Jeffery I.B."/>
            <person name="Cooney J.C."/>
            <person name="Kagawa T.F."/>
            <person name="Liu W."/>
            <person name="Song Y."/>
            <person name="Salvetti E."/>
            <person name="Wrobel A."/>
            <person name="Rasinkangas P."/>
            <person name="Parkhill J."/>
            <person name="Rea M.C."/>
            <person name="O'Sullivan O."/>
            <person name="Ritari J."/>
            <person name="Douillard F.P."/>
            <person name="Paul Ross R."/>
            <person name="Yang R."/>
            <person name="Briner A.E."/>
            <person name="Felis G.E."/>
            <person name="de Vos W.M."/>
            <person name="Barrangou R."/>
            <person name="Klaenhammer T.R."/>
            <person name="Caufield P.W."/>
            <person name="Cui Y."/>
            <person name="Zhang H."/>
            <person name="O'Toole P.W."/>
        </authorList>
    </citation>
    <scope>NUCLEOTIDE SEQUENCE [LARGE SCALE GENOMIC DNA]</scope>
    <source>
        <strain evidence="1 2">DSM 19909</strain>
    </source>
</reference>
<dbReference type="Proteomes" id="UP000051160">
    <property type="component" value="Unassembled WGS sequence"/>
</dbReference>
<dbReference type="Gene3D" id="3.10.450.150">
    <property type="entry name" value="enterococcus faecalis protein"/>
    <property type="match status" value="1"/>
</dbReference>